<proteinExistence type="predicted"/>
<dbReference type="SUPFAM" id="SSF69318">
    <property type="entry name" value="Integrin alpha N-terminal domain"/>
    <property type="match status" value="1"/>
</dbReference>
<sequence>MKWLVVLLLLSSCAPAPEETLSDRKVLTINDRYFQGKALFQRLTSRTGFKLSLLNAAGDQLDQAVFPYAPYQLDTADVNNDGRTDILVGLIKSTTFDPIKKKRLFILRIDDGQIRPLWLGSKVCQELVNFKTLEGGIVQTLEKTKAGNYAIGRYTWQSFGLILINYVHNEKSFEEALQLFSS</sequence>
<dbReference type="OrthoDB" id="9810906at2"/>
<dbReference type="Proteomes" id="UP000184212">
    <property type="component" value="Unassembled WGS sequence"/>
</dbReference>
<dbReference type="RefSeq" id="WP_084138193.1">
    <property type="nucleotide sequence ID" value="NZ_FQWQ01000002.1"/>
</dbReference>
<name>A0A1M5RHL6_9BACT</name>
<gene>
    <name evidence="1" type="ORF">SAMN04488109_3403</name>
</gene>
<reference evidence="1 2" key="1">
    <citation type="submission" date="2016-11" db="EMBL/GenBank/DDBJ databases">
        <authorList>
            <person name="Jaros S."/>
            <person name="Januszkiewicz K."/>
            <person name="Wedrychowicz H."/>
        </authorList>
    </citation>
    <scope>NUCLEOTIDE SEQUENCE [LARGE SCALE GENOMIC DNA]</scope>
    <source>
        <strain evidence="1 2">DSM 24574</strain>
    </source>
</reference>
<dbReference type="InterPro" id="IPR028994">
    <property type="entry name" value="Integrin_alpha_N"/>
</dbReference>
<evidence type="ECO:0000313" key="1">
    <source>
        <dbReference type="EMBL" id="SHH25837.1"/>
    </source>
</evidence>
<evidence type="ECO:0000313" key="2">
    <source>
        <dbReference type="Proteomes" id="UP000184212"/>
    </source>
</evidence>
<dbReference type="EMBL" id="FQWQ01000002">
    <property type="protein sequence ID" value="SHH25837.1"/>
    <property type="molecule type" value="Genomic_DNA"/>
</dbReference>
<keyword evidence="2" id="KW-1185">Reference proteome</keyword>
<dbReference type="STRING" id="947013.SAMN04488109_3403"/>
<accession>A0A1M5RHL6</accession>
<organism evidence="1 2">
    <name type="scientific">Chryseolinea serpens</name>
    <dbReference type="NCBI Taxonomy" id="947013"/>
    <lineage>
        <taxon>Bacteria</taxon>
        <taxon>Pseudomonadati</taxon>
        <taxon>Bacteroidota</taxon>
        <taxon>Cytophagia</taxon>
        <taxon>Cytophagales</taxon>
        <taxon>Fulvivirgaceae</taxon>
        <taxon>Chryseolinea</taxon>
    </lineage>
</organism>
<dbReference type="AlphaFoldDB" id="A0A1M5RHL6"/>
<protein>
    <submittedName>
        <fullName evidence="1">FG-GAP repeat-containing protein</fullName>
    </submittedName>
</protein>